<dbReference type="InterPro" id="IPR036236">
    <property type="entry name" value="Znf_C2H2_sf"/>
</dbReference>
<keyword evidence="4 8" id="KW-0863">Zinc-finger</keyword>
<evidence type="ECO:0000256" key="7">
    <source>
        <dbReference type="ARBA" id="ARBA00023242"/>
    </source>
</evidence>
<dbReference type="PROSITE" id="PS50157">
    <property type="entry name" value="ZINC_FINGER_C2H2_2"/>
    <property type="match status" value="2"/>
</dbReference>
<dbReference type="Proteomes" id="UP000190274">
    <property type="component" value="Chromosome H"/>
</dbReference>
<organism evidence="11 12">
    <name type="scientific">Lachancea dasiensis</name>
    <dbReference type="NCBI Taxonomy" id="1072105"/>
    <lineage>
        <taxon>Eukaryota</taxon>
        <taxon>Fungi</taxon>
        <taxon>Dikarya</taxon>
        <taxon>Ascomycota</taxon>
        <taxon>Saccharomycotina</taxon>
        <taxon>Saccharomycetes</taxon>
        <taxon>Saccharomycetales</taxon>
        <taxon>Saccharomycetaceae</taxon>
        <taxon>Lachancea</taxon>
    </lineage>
</organism>
<dbReference type="SUPFAM" id="SSF57667">
    <property type="entry name" value="beta-beta-alpha zinc fingers"/>
    <property type="match status" value="1"/>
</dbReference>
<evidence type="ECO:0000259" key="10">
    <source>
        <dbReference type="PROSITE" id="PS50157"/>
    </source>
</evidence>
<dbReference type="FunFam" id="3.30.160.60:FF:001450">
    <property type="entry name" value="zinc finger protein 774"/>
    <property type="match status" value="1"/>
</dbReference>
<comment type="subcellular location">
    <subcellularLocation>
        <location evidence="1">Nucleus</location>
    </subcellularLocation>
</comment>
<keyword evidence="2" id="KW-0479">Metal-binding</keyword>
<dbReference type="PROSITE" id="PS00028">
    <property type="entry name" value="ZINC_FINGER_C2H2_1"/>
    <property type="match status" value="2"/>
</dbReference>
<evidence type="ECO:0000313" key="11">
    <source>
        <dbReference type="EMBL" id="SCU97435.1"/>
    </source>
</evidence>
<keyword evidence="3" id="KW-0677">Repeat</keyword>
<dbReference type="Pfam" id="PF00096">
    <property type="entry name" value="zf-C2H2"/>
    <property type="match status" value="1"/>
</dbReference>
<dbReference type="STRING" id="1266660.A0A1G4K1J6"/>
<proteinExistence type="predicted"/>
<feature type="region of interest" description="Disordered" evidence="9">
    <location>
        <begin position="230"/>
        <end position="259"/>
    </location>
</feature>
<dbReference type="GO" id="GO:0005634">
    <property type="term" value="C:nucleus"/>
    <property type="evidence" value="ECO:0007669"/>
    <property type="project" value="UniProtKB-SubCell"/>
</dbReference>
<keyword evidence="6" id="KW-0238">DNA-binding</keyword>
<name>A0A1G4K1J6_9SACH</name>
<dbReference type="InterPro" id="IPR013087">
    <property type="entry name" value="Znf_C2H2_type"/>
</dbReference>
<feature type="region of interest" description="Disordered" evidence="9">
    <location>
        <begin position="37"/>
        <end position="76"/>
    </location>
</feature>
<dbReference type="GO" id="GO:0000981">
    <property type="term" value="F:DNA-binding transcription factor activity, RNA polymerase II-specific"/>
    <property type="evidence" value="ECO:0007669"/>
    <property type="project" value="TreeGrafter"/>
</dbReference>
<dbReference type="Gene3D" id="3.30.160.60">
    <property type="entry name" value="Classic Zinc Finger"/>
    <property type="match status" value="2"/>
</dbReference>
<dbReference type="GO" id="GO:0008270">
    <property type="term" value="F:zinc ion binding"/>
    <property type="evidence" value="ECO:0007669"/>
    <property type="project" value="UniProtKB-KW"/>
</dbReference>
<sequence>MSSSSNQQPPAFWETAGALECSQDYFFHTFKSSEEVLKSLGPGSPDERGEVDDLDTPGALRPYTDGHPNDTEKPWPWPTLAIEDAKTDIDGSTLPSTGSSRSTSTSTFASTPVLFTPEEHASLLQSVSSVTTPSEPCAPNLKRYWSADDVQHHSHPCRVTCKHPARLPRARSQLKYVCPECGKVFQRPSSLATHINIHTGEKPFQCPFQGCRRHFNARSNMVRHYRLHFKNGDPNSTPPGLGDIGGAEQAATPLSALRR</sequence>
<dbReference type="PANTHER" id="PTHR23235">
    <property type="entry name" value="KRUEPPEL-LIKE TRANSCRIPTION FACTOR"/>
    <property type="match status" value="1"/>
</dbReference>
<evidence type="ECO:0000256" key="2">
    <source>
        <dbReference type="ARBA" id="ARBA00022723"/>
    </source>
</evidence>
<evidence type="ECO:0000256" key="8">
    <source>
        <dbReference type="PROSITE-ProRule" id="PRU00042"/>
    </source>
</evidence>
<keyword evidence="5" id="KW-0862">Zinc</keyword>
<dbReference type="SMART" id="SM00355">
    <property type="entry name" value="ZnF_C2H2"/>
    <property type="match status" value="2"/>
</dbReference>
<reference evidence="11 12" key="1">
    <citation type="submission" date="2016-03" db="EMBL/GenBank/DDBJ databases">
        <authorList>
            <person name="Devillers H."/>
        </authorList>
    </citation>
    <scope>NUCLEOTIDE SEQUENCE [LARGE SCALE GENOMIC DNA]</scope>
    <source>
        <strain evidence="11">CBS 10888</strain>
    </source>
</reference>
<evidence type="ECO:0000256" key="1">
    <source>
        <dbReference type="ARBA" id="ARBA00004123"/>
    </source>
</evidence>
<evidence type="ECO:0000256" key="9">
    <source>
        <dbReference type="SAM" id="MobiDB-lite"/>
    </source>
</evidence>
<dbReference type="AlphaFoldDB" id="A0A1G4K1J6"/>
<evidence type="ECO:0000256" key="5">
    <source>
        <dbReference type="ARBA" id="ARBA00022833"/>
    </source>
</evidence>
<evidence type="ECO:0000313" key="12">
    <source>
        <dbReference type="Proteomes" id="UP000190274"/>
    </source>
</evidence>
<dbReference type="GO" id="GO:0000978">
    <property type="term" value="F:RNA polymerase II cis-regulatory region sequence-specific DNA binding"/>
    <property type="evidence" value="ECO:0007669"/>
    <property type="project" value="TreeGrafter"/>
</dbReference>
<gene>
    <name evidence="11" type="ORF">LADA_0H06282G</name>
</gene>
<feature type="domain" description="C2H2-type" evidence="10">
    <location>
        <begin position="204"/>
        <end position="228"/>
    </location>
</feature>
<evidence type="ECO:0000256" key="3">
    <source>
        <dbReference type="ARBA" id="ARBA00022737"/>
    </source>
</evidence>
<feature type="domain" description="C2H2-type" evidence="10">
    <location>
        <begin position="176"/>
        <end position="203"/>
    </location>
</feature>
<dbReference type="PANTHER" id="PTHR23235:SF120">
    <property type="entry name" value="KRUPPEL-LIKE FACTOR 15"/>
    <property type="match status" value="1"/>
</dbReference>
<accession>A0A1G4K1J6</accession>
<evidence type="ECO:0000256" key="4">
    <source>
        <dbReference type="ARBA" id="ARBA00022771"/>
    </source>
</evidence>
<dbReference type="OrthoDB" id="6077919at2759"/>
<keyword evidence="7" id="KW-0539">Nucleus</keyword>
<evidence type="ECO:0000256" key="6">
    <source>
        <dbReference type="ARBA" id="ARBA00023125"/>
    </source>
</evidence>
<protein>
    <submittedName>
        <fullName evidence="11">LADA_0H06282g1_1</fullName>
    </submittedName>
</protein>
<dbReference type="EMBL" id="LT598461">
    <property type="protein sequence ID" value="SCU97435.1"/>
    <property type="molecule type" value="Genomic_DNA"/>
</dbReference>
<keyword evidence="12" id="KW-1185">Reference proteome</keyword>